<keyword evidence="3" id="KW-1185">Reference proteome</keyword>
<dbReference type="InterPro" id="IPR050723">
    <property type="entry name" value="CFA/CMAS"/>
</dbReference>
<dbReference type="RefSeq" id="WP_013824691.1">
    <property type="nucleotide sequence ID" value="NC_015574.1"/>
</dbReference>
<dbReference type="Pfam" id="PF13847">
    <property type="entry name" value="Methyltransf_31"/>
    <property type="match status" value="1"/>
</dbReference>
<reference evidence="2 3" key="1">
    <citation type="journal article" date="2014" name="Int. J. Syst. Evol. Microbiol.">
        <title>Methanobacterium paludis sp. nov. and a novel strain of Methanobacterium lacus isolated from northern peatlands.</title>
        <authorList>
            <person name="Cadillo-Quiroz H."/>
            <person name="Brauer S.L."/>
            <person name="Goodson N."/>
            <person name="Yavitt J.B."/>
            <person name="Zinder S.H."/>
        </authorList>
    </citation>
    <scope>NUCLEOTIDE SEQUENCE [LARGE SCALE GENOMIC DNA]</scope>
    <source>
        <strain evidence="3">DSM 25820 / JCM 18151 / SWAN1</strain>
    </source>
</reference>
<sequence length="294" mass="34330">MNIKIGGGKIEQKNDIESIEDIKWNEMWNHALKEMPSKNDKKRWDKIASKFNEWMKTDDYPQNFADKVHKKPDYTVLDLGCGNGSITLKVAKQVKHVTAVDMSNEMLKLVEENAENEGISNIKYIQSTVEDLDPELVGQHDVVIASRSLGGIYNLKDELKKIDGLAKNYVYMTIWGANGRRFERELCNTMGTEYHQHPDYIYVCNMLYQMGIYANIEMLDCESRPVYSDLEDAMDRCTWKLGWNGKEIKPEDKTKLEKFLKENAVQREDGTIDYPTNNPDWVMIWWKKEDCDYR</sequence>
<gene>
    <name evidence="2" type="ordered locus">MSWAN_0143</name>
</gene>
<dbReference type="STRING" id="868131.MSWAN_0143"/>
<name>F6D844_METPW</name>
<dbReference type="GO" id="GO:0032259">
    <property type="term" value="P:methylation"/>
    <property type="evidence" value="ECO:0007669"/>
    <property type="project" value="UniProtKB-KW"/>
</dbReference>
<dbReference type="EMBL" id="CP002772">
    <property type="protein sequence ID" value="AEG17189.1"/>
    <property type="molecule type" value="Genomic_DNA"/>
</dbReference>
<accession>F6D844</accession>
<dbReference type="SUPFAM" id="SSF53335">
    <property type="entry name" value="S-adenosyl-L-methionine-dependent methyltransferases"/>
    <property type="match status" value="1"/>
</dbReference>
<dbReference type="HOGENOM" id="CLU_060275_0_0_2"/>
<keyword evidence="2" id="KW-0808">Transferase</keyword>
<protein>
    <submittedName>
        <fullName evidence="2">Methyltransferase type 11</fullName>
    </submittedName>
</protein>
<dbReference type="GO" id="GO:0008168">
    <property type="term" value="F:methyltransferase activity"/>
    <property type="evidence" value="ECO:0007669"/>
    <property type="project" value="UniProtKB-KW"/>
</dbReference>
<evidence type="ECO:0000313" key="3">
    <source>
        <dbReference type="Proteomes" id="UP000009231"/>
    </source>
</evidence>
<evidence type="ECO:0000259" key="1">
    <source>
        <dbReference type="Pfam" id="PF13847"/>
    </source>
</evidence>
<dbReference type="AlphaFoldDB" id="F6D844"/>
<dbReference type="Gene3D" id="3.40.50.150">
    <property type="entry name" value="Vaccinia Virus protein VP39"/>
    <property type="match status" value="1"/>
</dbReference>
<dbReference type="GeneID" id="10667620"/>
<proteinExistence type="predicted"/>
<dbReference type="KEGG" id="mew:MSWAN_0143"/>
<dbReference type="PANTHER" id="PTHR43667:SF2">
    <property type="entry name" value="FATTY ACID C-METHYL TRANSFERASE"/>
    <property type="match status" value="1"/>
</dbReference>
<feature type="domain" description="Methyltransferase" evidence="1">
    <location>
        <begin position="71"/>
        <end position="178"/>
    </location>
</feature>
<dbReference type="InterPro" id="IPR029063">
    <property type="entry name" value="SAM-dependent_MTases_sf"/>
</dbReference>
<dbReference type="eggNOG" id="arCOG01632">
    <property type="taxonomic scope" value="Archaea"/>
</dbReference>
<dbReference type="InterPro" id="IPR025714">
    <property type="entry name" value="Methyltranfer_dom"/>
</dbReference>
<dbReference type="CDD" id="cd02440">
    <property type="entry name" value="AdoMet_MTases"/>
    <property type="match status" value="1"/>
</dbReference>
<evidence type="ECO:0000313" key="2">
    <source>
        <dbReference type="EMBL" id="AEG17189.1"/>
    </source>
</evidence>
<organism evidence="2 3">
    <name type="scientific">Methanobacterium paludis (strain DSM 25820 / JCM 18151 / SWAN1)</name>
    <dbReference type="NCBI Taxonomy" id="868131"/>
    <lineage>
        <taxon>Archaea</taxon>
        <taxon>Methanobacteriati</taxon>
        <taxon>Methanobacteriota</taxon>
        <taxon>Methanomada group</taxon>
        <taxon>Methanobacteria</taxon>
        <taxon>Methanobacteriales</taxon>
        <taxon>Methanobacteriaceae</taxon>
        <taxon>Methanobacterium</taxon>
    </lineage>
</organism>
<dbReference type="Proteomes" id="UP000009231">
    <property type="component" value="Chromosome"/>
</dbReference>
<keyword evidence="2" id="KW-0489">Methyltransferase</keyword>
<dbReference type="PANTHER" id="PTHR43667">
    <property type="entry name" value="CYCLOPROPANE-FATTY-ACYL-PHOSPHOLIPID SYNTHASE"/>
    <property type="match status" value="1"/>
</dbReference>
<dbReference type="OrthoDB" id="57427at2157"/>